<accession>A0ABR9PQH7</accession>
<reference evidence="1 2" key="1">
    <citation type="submission" date="2020-02" db="EMBL/GenBank/DDBJ databases">
        <authorList>
            <person name="Babadi Z.K."/>
            <person name="Risdian C."/>
            <person name="Ebrahimipour G.H."/>
            <person name="Wink J."/>
        </authorList>
    </citation>
    <scope>NUCLEOTIDE SEQUENCE [LARGE SCALE GENOMIC DNA]</scope>
    <source>
        <strain evidence="1 2">ZKHCc1 1396</strain>
    </source>
</reference>
<comment type="caution">
    <text evidence="1">The sequence shown here is derived from an EMBL/GenBank/DDBJ whole genome shotgun (WGS) entry which is preliminary data.</text>
</comment>
<dbReference type="Proteomes" id="UP001516472">
    <property type="component" value="Unassembled WGS sequence"/>
</dbReference>
<gene>
    <name evidence="1" type="ORF">G4177_18590</name>
</gene>
<proteinExistence type="predicted"/>
<organism evidence="1 2">
    <name type="scientific">Corallococcus soli</name>
    <dbReference type="NCBI Taxonomy" id="2710757"/>
    <lineage>
        <taxon>Bacteria</taxon>
        <taxon>Pseudomonadati</taxon>
        <taxon>Myxococcota</taxon>
        <taxon>Myxococcia</taxon>
        <taxon>Myxococcales</taxon>
        <taxon>Cystobacterineae</taxon>
        <taxon>Myxococcaceae</taxon>
        <taxon>Corallococcus</taxon>
    </lineage>
</organism>
<evidence type="ECO:0000313" key="1">
    <source>
        <dbReference type="EMBL" id="MBE4750176.1"/>
    </source>
</evidence>
<protein>
    <recommendedName>
        <fullName evidence="3">Dickkopf N-terminal cysteine-rich domain-containing protein</fullName>
    </recommendedName>
</protein>
<name>A0ABR9PQH7_9BACT</name>
<evidence type="ECO:0000313" key="2">
    <source>
        <dbReference type="Proteomes" id="UP001516472"/>
    </source>
</evidence>
<dbReference type="EMBL" id="JAAIYO010000005">
    <property type="protein sequence ID" value="MBE4750176.1"/>
    <property type="molecule type" value="Genomic_DNA"/>
</dbReference>
<evidence type="ECO:0008006" key="3">
    <source>
        <dbReference type="Google" id="ProtNLM"/>
    </source>
</evidence>
<sequence length="198" mass="21103">MSTFHGGPRFRLCAPTGPRQEGELCLDLPRDRTSSCAGELQCAGINGLGYCARSCAPGEPGTCPDGFFCADVQPGPSCLPTCEAGGCPQGQQCIPFIDGASLCASVVYGTNCLKTPCPDGRKCQVDPSTRFPGKVWMECVVRCSDANPTCAEGQVCDRYHCLQACDPNGPNPCAEGYHCDRRGKDLPWSCQPDSWPVR</sequence>
<keyword evidence="2" id="KW-1185">Reference proteome</keyword>